<keyword evidence="2" id="KW-0805">Transcription regulation</keyword>
<dbReference type="PhylomeDB" id="M1W7I0"/>
<evidence type="ECO:0000313" key="9">
    <source>
        <dbReference type="Proteomes" id="UP000016801"/>
    </source>
</evidence>
<keyword evidence="9" id="KW-1185">Reference proteome</keyword>
<dbReference type="OrthoDB" id="8062037at2759"/>
<evidence type="ECO:0000256" key="3">
    <source>
        <dbReference type="ARBA" id="ARBA00023125"/>
    </source>
</evidence>
<dbReference type="CDD" id="cd12148">
    <property type="entry name" value="fungal_TF_MHR"/>
    <property type="match status" value="1"/>
</dbReference>
<dbReference type="STRING" id="1111077.M1W7I0"/>
<evidence type="ECO:0000256" key="5">
    <source>
        <dbReference type="ARBA" id="ARBA00023242"/>
    </source>
</evidence>
<sequence length="1030" mass="112455">MDLGPSSQSTKRAVRASSLSSTSTSTSRSSTSTSDGLEESGAAARHDGGDGSDSPALSRNLGPSHQQQPQKHGYERDDAAAAAAAAAEAHAKKLRACEACRALKVRCEPDPDSNPSDDNAPCKRCKKAGRKCVVTVPTRKRQKKTDSRVSELERKIDALTASLQARGAVPIMAAAATPSGQRLAKMASSSSEALSGLSNTSDLRHTRGATASPRPQQSSRPSVFDHPPDVATSHKRKATSDYLDGCMDDSKAGSPATGGRASQWPSPSPGRAGQRCDIIDRGIISTETAAALFQRYKQHMLPHLPAVVFPPNMSVMELRRSKPYLFLAVMAAASSETVAVQQMLQKELLELFAEKIIIVGEKNLELVQALQVAVIWYWPPDHFEELKFYQLVHMAAVMALDIGLGKKKASPSSAAAWSCPSSPSSLPNNCGGGHPRRQPPPDPTSLESRRAWLTCHFLAANTAMSLHRPHLIRWTPFMTESLKLLRSCSAPGAVGTDPYFCHLVWTHRMAEDIGVQLSMDDADAGIKIGDEGTQRTLRGLEGELEKYIGTVPADMMQPSLKMGFCILNLYMHELVLHSDGCTETAQSQQSFSNNTSNIVQDAIASSDGISSKTSHMSTTPCSYTSNPSPYTNNTAATPAQREAFSAAHINALTACLTAIDSTFQTFLAMDVLSIRCLPVFTFVRIAYAVVILMKMYFSASNPASELGQVIHRDRIRVAHYLEALLDKFNATAADEKCRPASKFLLVLVMLRTWFLKHGKGEASAAAGGATSATARQHETPQPQQHPEQEDPHQQQYQREYQQYQQHLRHHQHQQQRQQRQQQQQQQQQRQYHQSPQDPPRQHYPQHQHPPPPPPPPPQHQYQSQRSSSPASATTPLRVLSEVATGRESTPRPTTFCPPPPIPPHLLGPLSPSKTTPYFQASSSYYQASPPLSDIPPPPQPPPPPQQPQPQQQQQPPQQQQWITQPPGPDPGPVPFPDMTIGFPAGFDFEALGVPLDGSGEMYGGGAKMVLNDPLFSDMFQGLPDPTFFEF</sequence>
<dbReference type="InterPro" id="IPR036864">
    <property type="entry name" value="Zn2-C6_fun-type_DNA-bd_sf"/>
</dbReference>
<feature type="compositionally biased region" description="Low complexity" evidence="6">
    <location>
        <begin position="765"/>
        <end position="785"/>
    </location>
</feature>
<feature type="region of interest" description="Disordered" evidence="6">
    <location>
        <begin position="183"/>
        <end position="275"/>
    </location>
</feature>
<feature type="compositionally biased region" description="Low complexity" evidence="6">
    <location>
        <begin position="948"/>
        <end position="960"/>
    </location>
</feature>
<feature type="compositionally biased region" description="Pro residues" evidence="6">
    <location>
        <begin position="847"/>
        <end position="858"/>
    </location>
</feature>
<feature type="compositionally biased region" description="Polar residues" evidence="6">
    <location>
        <begin position="55"/>
        <end position="70"/>
    </location>
</feature>
<reference evidence="8 9" key="1">
    <citation type="journal article" date="2013" name="PLoS Genet.">
        <title>Plant-symbiotic fungi as chemical engineers: Multi-genome analysis of the Clavicipitaceae reveals dynamics of alkaloid loci.</title>
        <authorList>
            <person name="Schardl C.L."/>
            <person name="Young C.A."/>
            <person name="Hesse U."/>
            <person name="Amyotte S.G."/>
            <person name="Andreeva K."/>
            <person name="Calie P.J."/>
            <person name="Fleetwood D.J."/>
            <person name="Haws D.C."/>
            <person name="Moore N."/>
            <person name="Oeser B."/>
            <person name="Panaccione D.G."/>
            <person name="Schweri K.K."/>
            <person name="Voisey C.R."/>
            <person name="Farman M.L."/>
            <person name="Jaromczyk J.W."/>
            <person name="Roe B.A."/>
            <person name="O'Sullivan D.M."/>
            <person name="Scott B."/>
            <person name="Tudzynski P."/>
            <person name="An Z."/>
            <person name="Arnaoudova E.G."/>
            <person name="Bullock C.T."/>
            <person name="Charlton N.D."/>
            <person name="Chen L."/>
            <person name="Cox M."/>
            <person name="Dinkins R.D."/>
            <person name="Florea S."/>
            <person name="Glenn A.E."/>
            <person name="Gordon A."/>
            <person name="Gueldener U."/>
            <person name="Harris D.R."/>
            <person name="Hollin W."/>
            <person name="Jaromczyk J."/>
            <person name="Johnson R.D."/>
            <person name="Khan A.K."/>
            <person name="Leistner E."/>
            <person name="Leuchtmann A."/>
            <person name="Li C."/>
            <person name="Liu J."/>
            <person name="Liu J."/>
            <person name="Liu M."/>
            <person name="Mace W."/>
            <person name="Machado C."/>
            <person name="Nagabhyru P."/>
            <person name="Pan J."/>
            <person name="Schmid J."/>
            <person name="Sugawara K."/>
            <person name="Steiner U."/>
            <person name="Takach J.E."/>
            <person name="Tanaka E."/>
            <person name="Webb J.S."/>
            <person name="Wilson E.V."/>
            <person name="Wiseman J.L."/>
            <person name="Yoshida R."/>
            <person name="Zeng Z."/>
        </authorList>
    </citation>
    <scope>NUCLEOTIDE SEQUENCE [LARGE SCALE GENOMIC DNA]</scope>
    <source>
        <strain evidence="8 9">20.1</strain>
    </source>
</reference>
<dbReference type="InterPro" id="IPR001138">
    <property type="entry name" value="Zn2Cys6_DnaBD"/>
</dbReference>
<feature type="compositionally biased region" description="Low complexity" evidence="6">
    <location>
        <begin position="919"/>
        <end position="930"/>
    </location>
</feature>
<feature type="compositionally biased region" description="Low complexity" evidence="6">
    <location>
        <begin position="183"/>
        <end position="201"/>
    </location>
</feature>
<keyword evidence="4" id="KW-0804">Transcription</keyword>
<dbReference type="VEuPathDB" id="FungiDB:CPUR_03350"/>
<feature type="region of interest" description="Disordered" evidence="6">
    <location>
        <begin position="765"/>
        <end position="981"/>
    </location>
</feature>
<feature type="compositionally biased region" description="Pro residues" evidence="6">
    <location>
        <begin position="895"/>
        <end position="905"/>
    </location>
</feature>
<dbReference type="PANTHER" id="PTHR31845:SF39">
    <property type="entry name" value="TRANSCRIPTION FACTOR PBCR-RELATED"/>
    <property type="match status" value="1"/>
</dbReference>
<dbReference type="GO" id="GO:0008270">
    <property type="term" value="F:zinc ion binding"/>
    <property type="evidence" value="ECO:0007669"/>
    <property type="project" value="InterPro"/>
</dbReference>
<feature type="compositionally biased region" description="Pro residues" evidence="6">
    <location>
        <begin position="932"/>
        <end position="947"/>
    </location>
</feature>
<feature type="compositionally biased region" description="Low complexity" evidence="6">
    <location>
        <begin position="17"/>
        <end position="34"/>
    </location>
</feature>
<feature type="compositionally biased region" description="Low complexity" evidence="6">
    <location>
        <begin position="793"/>
        <end position="805"/>
    </location>
</feature>
<feature type="domain" description="Zn(2)-C6 fungal-type" evidence="7">
    <location>
        <begin position="96"/>
        <end position="134"/>
    </location>
</feature>
<feature type="region of interest" description="Disordered" evidence="6">
    <location>
        <begin position="1"/>
        <end position="88"/>
    </location>
</feature>
<protein>
    <submittedName>
        <fullName evidence="8">Related to cercosporin resistance protein</fullName>
    </submittedName>
</protein>
<dbReference type="PANTHER" id="PTHR31845">
    <property type="entry name" value="FINGER DOMAIN PROTEIN, PUTATIVE-RELATED"/>
    <property type="match status" value="1"/>
</dbReference>
<dbReference type="PROSITE" id="PS50048">
    <property type="entry name" value="ZN2_CY6_FUNGAL_2"/>
    <property type="match status" value="1"/>
</dbReference>
<dbReference type="EMBL" id="CAGA01000190">
    <property type="protein sequence ID" value="CCE35362.1"/>
    <property type="molecule type" value="Genomic_DNA"/>
</dbReference>
<feature type="compositionally biased region" description="Low complexity" evidence="6">
    <location>
        <begin position="814"/>
        <end position="835"/>
    </location>
</feature>
<comment type="caution">
    <text evidence="8">The sequence shown here is derived from an EMBL/GenBank/DDBJ whole genome shotgun (WGS) entry which is preliminary data.</text>
</comment>
<evidence type="ECO:0000256" key="2">
    <source>
        <dbReference type="ARBA" id="ARBA00023015"/>
    </source>
</evidence>
<evidence type="ECO:0000256" key="6">
    <source>
        <dbReference type="SAM" id="MobiDB-lite"/>
    </source>
</evidence>
<feature type="compositionally biased region" description="Pro residues" evidence="6">
    <location>
        <begin position="965"/>
        <end position="975"/>
    </location>
</feature>
<dbReference type="Proteomes" id="UP000016801">
    <property type="component" value="Unassembled WGS sequence"/>
</dbReference>
<dbReference type="HOGENOM" id="CLU_006524_0_0_1"/>
<gene>
    <name evidence="8" type="ORF">CPUR_03350</name>
</gene>
<dbReference type="GO" id="GO:0005634">
    <property type="term" value="C:nucleus"/>
    <property type="evidence" value="ECO:0007669"/>
    <property type="project" value="UniProtKB-SubCell"/>
</dbReference>
<feature type="compositionally biased region" description="Low complexity" evidence="6">
    <location>
        <begin position="212"/>
        <end position="222"/>
    </location>
</feature>
<dbReference type="CDD" id="cd00067">
    <property type="entry name" value="GAL4"/>
    <property type="match status" value="1"/>
</dbReference>
<dbReference type="AlphaFoldDB" id="M1W7I0"/>
<keyword evidence="3" id="KW-0238">DNA-binding</keyword>
<proteinExistence type="predicted"/>
<dbReference type="SMART" id="SM00066">
    <property type="entry name" value="GAL4"/>
    <property type="match status" value="1"/>
</dbReference>
<evidence type="ECO:0000256" key="4">
    <source>
        <dbReference type="ARBA" id="ARBA00023163"/>
    </source>
</evidence>
<dbReference type="Gene3D" id="4.10.240.10">
    <property type="entry name" value="Zn(2)-C6 fungal-type DNA-binding domain"/>
    <property type="match status" value="1"/>
</dbReference>
<name>M1W7I0_CLAP2</name>
<keyword evidence="5" id="KW-0539">Nucleus</keyword>
<evidence type="ECO:0000256" key="1">
    <source>
        <dbReference type="ARBA" id="ARBA00004123"/>
    </source>
</evidence>
<evidence type="ECO:0000313" key="8">
    <source>
        <dbReference type="EMBL" id="CCE35362.1"/>
    </source>
</evidence>
<dbReference type="SUPFAM" id="SSF57701">
    <property type="entry name" value="Zn2/Cys6 DNA-binding domain"/>
    <property type="match status" value="1"/>
</dbReference>
<comment type="subcellular location">
    <subcellularLocation>
        <location evidence="1">Nucleus</location>
    </subcellularLocation>
</comment>
<evidence type="ECO:0000259" key="7">
    <source>
        <dbReference type="PROSITE" id="PS50048"/>
    </source>
</evidence>
<feature type="compositionally biased region" description="Polar residues" evidence="6">
    <location>
        <begin position="1"/>
        <end position="11"/>
    </location>
</feature>
<feature type="region of interest" description="Disordered" evidence="6">
    <location>
        <begin position="426"/>
        <end position="445"/>
    </location>
</feature>
<dbReference type="GO" id="GO:0000976">
    <property type="term" value="F:transcription cis-regulatory region binding"/>
    <property type="evidence" value="ECO:0007669"/>
    <property type="project" value="TreeGrafter"/>
</dbReference>
<accession>M1W7I0</accession>
<dbReference type="InterPro" id="IPR051089">
    <property type="entry name" value="prtT"/>
</dbReference>
<organism evidence="8 9">
    <name type="scientific">Claviceps purpurea (strain 20.1)</name>
    <name type="common">Ergot fungus</name>
    <name type="synonym">Sphacelia segetum</name>
    <dbReference type="NCBI Taxonomy" id="1111077"/>
    <lineage>
        <taxon>Eukaryota</taxon>
        <taxon>Fungi</taxon>
        <taxon>Dikarya</taxon>
        <taxon>Ascomycota</taxon>
        <taxon>Pezizomycotina</taxon>
        <taxon>Sordariomycetes</taxon>
        <taxon>Hypocreomycetidae</taxon>
        <taxon>Hypocreales</taxon>
        <taxon>Clavicipitaceae</taxon>
        <taxon>Claviceps</taxon>
    </lineage>
</organism>
<dbReference type="GO" id="GO:0000981">
    <property type="term" value="F:DNA-binding transcription factor activity, RNA polymerase II-specific"/>
    <property type="evidence" value="ECO:0007669"/>
    <property type="project" value="InterPro"/>
</dbReference>
<feature type="compositionally biased region" description="Low complexity" evidence="6">
    <location>
        <begin position="859"/>
        <end position="869"/>
    </location>
</feature>
<dbReference type="eggNOG" id="ENOG502QRSG">
    <property type="taxonomic scope" value="Eukaryota"/>
</dbReference>